<gene>
    <name evidence="1" type="ORF">AJ85_20330</name>
</gene>
<evidence type="ECO:0000313" key="1">
    <source>
        <dbReference type="EMBL" id="THG88958.1"/>
    </source>
</evidence>
<proteinExistence type="predicted"/>
<protein>
    <submittedName>
        <fullName evidence="1">Uncharacterized protein</fullName>
    </submittedName>
</protein>
<dbReference type="PROSITE" id="PS51257">
    <property type="entry name" value="PROKAR_LIPOPROTEIN"/>
    <property type="match status" value="1"/>
</dbReference>
<organism evidence="1 2">
    <name type="scientific">Alkalihalobacillus alcalophilus ATCC 27647 = CGMCC 1.3604</name>
    <dbReference type="NCBI Taxonomy" id="1218173"/>
    <lineage>
        <taxon>Bacteria</taxon>
        <taxon>Bacillati</taxon>
        <taxon>Bacillota</taxon>
        <taxon>Bacilli</taxon>
        <taxon>Bacillales</taxon>
        <taxon>Bacillaceae</taxon>
        <taxon>Alkalihalobacillus</taxon>
    </lineage>
</organism>
<dbReference type="EMBL" id="JALP01000281">
    <property type="protein sequence ID" value="THG88958.1"/>
    <property type="molecule type" value="Genomic_DNA"/>
</dbReference>
<sequence length="139" mass="15850">MDKKKLVYFVFFCFFIILVGCSQDYEENTENPMTAEEILTKEPDADIFMFNEFIYQANIDWVDEMTLISGEKIGEITEQAVDGHYNYTNGMANKLSVGATIYEVEEDNANENGINEGTNFILIVNDNGEEKYYLASTEG</sequence>
<dbReference type="Proteomes" id="UP000297014">
    <property type="component" value="Unassembled WGS sequence"/>
</dbReference>
<dbReference type="OrthoDB" id="1909991at2"/>
<evidence type="ECO:0000313" key="2">
    <source>
        <dbReference type="Proteomes" id="UP000297014"/>
    </source>
</evidence>
<reference evidence="1 2" key="1">
    <citation type="submission" date="2014-01" db="EMBL/GenBank/DDBJ databases">
        <title>Draft genome sequencing of Bacillus alcalophilus CGMCC 1.3604.</title>
        <authorList>
            <person name="Yang J."/>
            <person name="Diao L."/>
            <person name="Yang S."/>
        </authorList>
    </citation>
    <scope>NUCLEOTIDE SEQUENCE [LARGE SCALE GENOMIC DNA]</scope>
    <source>
        <strain evidence="1 2">CGMCC 1.3604</strain>
    </source>
</reference>
<accession>A0A4S4JV09</accession>
<comment type="caution">
    <text evidence="1">The sequence shown here is derived from an EMBL/GenBank/DDBJ whole genome shotgun (WGS) entry which is preliminary data.</text>
</comment>
<dbReference type="AlphaFoldDB" id="A0A4S4JV09"/>
<name>A0A4S4JV09_ALKAL</name>
<dbReference type="RefSeq" id="WP_003320967.1">
    <property type="nucleotide sequence ID" value="NZ_JALP01000281.1"/>
</dbReference>